<evidence type="ECO:0000313" key="1">
    <source>
        <dbReference type="EMBL" id="SHO64028.1"/>
    </source>
</evidence>
<proteinExistence type="predicted"/>
<organism evidence="1 2">
    <name type="scientific">Algoriphagus zhangzhouensis</name>
    <dbReference type="NCBI Taxonomy" id="1073327"/>
    <lineage>
        <taxon>Bacteria</taxon>
        <taxon>Pseudomonadati</taxon>
        <taxon>Bacteroidota</taxon>
        <taxon>Cytophagia</taxon>
        <taxon>Cytophagales</taxon>
        <taxon>Cyclobacteriaceae</taxon>
        <taxon>Algoriphagus</taxon>
    </lineage>
</organism>
<dbReference type="Pfam" id="PF14054">
    <property type="entry name" value="DUF4249"/>
    <property type="match status" value="1"/>
</dbReference>
<reference evidence="2" key="1">
    <citation type="submission" date="2016-12" db="EMBL/GenBank/DDBJ databases">
        <authorList>
            <person name="Varghese N."/>
            <person name="Submissions S."/>
        </authorList>
    </citation>
    <scope>NUCLEOTIDE SEQUENCE [LARGE SCALE GENOMIC DNA]</scope>
    <source>
        <strain evidence="2">DSM 25035</strain>
    </source>
</reference>
<gene>
    <name evidence="1" type="ORF">SAMN04488108_3198</name>
</gene>
<dbReference type="PROSITE" id="PS51257">
    <property type="entry name" value="PROKAR_LIPOPROTEIN"/>
    <property type="match status" value="1"/>
</dbReference>
<dbReference type="OrthoDB" id="1062680at2"/>
<dbReference type="AlphaFoldDB" id="A0A1M7ZGM0"/>
<dbReference type="InterPro" id="IPR025345">
    <property type="entry name" value="DUF4249"/>
</dbReference>
<protein>
    <recommendedName>
        <fullName evidence="3">DUF4249 domain-containing protein</fullName>
    </recommendedName>
</protein>
<evidence type="ECO:0000313" key="2">
    <source>
        <dbReference type="Proteomes" id="UP000184609"/>
    </source>
</evidence>
<dbReference type="STRING" id="1073327.SAMN04488108_3198"/>
<keyword evidence="2" id="KW-1185">Reference proteome</keyword>
<name>A0A1M7ZGM0_9BACT</name>
<evidence type="ECO:0008006" key="3">
    <source>
        <dbReference type="Google" id="ProtNLM"/>
    </source>
</evidence>
<dbReference type="RefSeq" id="WP_073572806.1">
    <property type="nucleotide sequence ID" value="NZ_FRXN01000004.1"/>
</dbReference>
<sequence length="386" mass="43937">MRFFRSPQHIALLCILVFLTSCREEFFPEIETQATGILVVEGYLDSEGISSDLKLSYTAPITYDDVPAVVRGASLQLISNSGDQYSFIEKGEGVYSFQQDLDESQTYYLKIQLINGEEFYSDPIQPIITPPILEAGYARDEEGVEIFVNAKGDENADDFLWTFEETWIIRPRIRSTYIFDKDLNAVRTRTEEERNDLCYRTLESPDILLETSSRFENQVVFRQTISEIPTNDQRLAEKYSVLISQKALDSKAVEFWEILKKNSLDLGSFFSPLPSIISGNIHSIDGASGAVGYVSIGVVRQERIFIENNEVQPWYFSDPEFDDCFISEEALYIGTSAFYSTFNGSGVAPVRELIEGTSIVAYYYAPTRCVDCTLYGDKEKPEFWIE</sequence>
<accession>A0A1M7ZGM0</accession>
<dbReference type="Proteomes" id="UP000184609">
    <property type="component" value="Unassembled WGS sequence"/>
</dbReference>
<dbReference type="EMBL" id="FRXN01000004">
    <property type="protein sequence ID" value="SHO64028.1"/>
    <property type="molecule type" value="Genomic_DNA"/>
</dbReference>